<organism evidence="2 3">
    <name type="scientific">Aspergillus sydowii CBS 593.65</name>
    <dbReference type="NCBI Taxonomy" id="1036612"/>
    <lineage>
        <taxon>Eukaryota</taxon>
        <taxon>Fungi</taxon>
        <taxon>Dikarya</taxon>
        <taxon>Ascomycota</taxon>
        <taxon>Pezizomycotina</taxon>
        <taxon>Eurotiomycetes</taxon>
        <taxon>Eurotiomycetidae</taxon>
        <taxon>Eurotiales</taxon>
        <taxon>Aspergillaceae</taxon>
        <taxon>Aspergillus</taxon>
        <taxon>Aspergillus subgen. Nidulantes</taxon>
    </lineage>
</organism>
<dbReference type="AlphaFoldDB" id="A0A1L9SZ14"/>
<reference evidence="3" key="1">
    <citation type="journal article" date="2017" name="Genome Biol.">
        <title>Comparative genomics reveals high biological diversity and specific adaptations in the industrially and medically important fungal genus Aspergillus.</title>
        <authorList>
            <person name="de Vries R.P."/>
            <person name="Riley R."/>
            <person name="Wiebenga A."/>
            <person name="Aguilar-Osorio G."/>
            <person name="Amillis S."/>
            <person name="Uchima C.A."/>
            <person name="Anderluh G."/>
            <person name="Asadollahi M."/>
            <person name="Askin M."/>
            <person name="Barry K."/>
            <person name="Battaglia E."/>
            <person name="Bayram O."/>
            <person name="Benocci T."/>
            <person name="Braus-Stromeyer S.A."/>
            <person name="Caldana C."/>
            <person name="Canovas D."/>
            <person name="Cerqueira G.C."/>
            <person name="Chen F."/>
            <person name="Chen W."/>
            <person name="Choi C."/>
            <person name="Clum A."/>
            <person name="Dos Santos R.A."/>
            <person name="Damasio A.R."/>
            <person name="Diallinas G."/>
            <person name="Emri T."/>
            <person name="Fekete E."/>
            <person name="Flipphi M."/>
            <person name="Freyberg S."/>
            <person name="Gallo A."/>
            <person name="Gournas C."/>
            <person name="Habgood R."/>
            <person name="Hainaut M."/>
            <person name="Harispe M.L."/>
            <person name="Henrissat B."/>
            <person name="Hilden K.S."/>
            <person name="Hope R."/>
            <person name="Hossain A."/>
            <person name="Karabika E."/>
            <person name="Karaffa L."/>
            <person name="Karanyi Z."/>
            <person name="Krasevec N."/>
            <person name="Kuo A."/>
            <person name="Kusch H."/>
            <person name="LaButti K."/>
            <person name="Lagendijk E.L."/>
            <person name="Lapidus A."/>
            <person name="Levasseur A."/>
            <person name="Lindquist E."/>
            <person name="Lipzen A."/>
            <person name="Logrieco A.F."/>
            <person name="MacCabe A."/>
            <person name="Maekelae M.R."/>
            <person name="Malavazi I."/>
            <person name="Melin P."/>
            <person name="Meyer V."/>
            <person name="Mielnichuk N."/>
            <person name="Miskei M."/>
            <person name="Molnar A.P."/>
            <person name="Mule G."/>
            <person name="Ngan C.Y."/>
            <person name="Orejas M."/>
            <person name="Orosz E."/>
            <person name="Ouedraogo J.P."/>
            <person name="Overkamp K.M."/>
            <person name="Park H.-S."/>
            <person name="Perrone G."/>
            <person name="Piumi F."/>
            <person name="Punt P.J."/>
            <person name="Ram A.F."/>
            <person name="Ramon A."/>
            <person name="Rauscher S."/>
            <person name="Record E."/>
            <person name="Riano-Pachon D.M."/>
            <person name="Robert V."/>
            <person name="Roehrig J."/>
            <person name="Ruller R."/>
            <person name="Salamov A."/>
            <person name="Salih N.S."/>
            <person name="Samson R.A."/>
            <person name="Sandor E."/>
            <person name="Sanguinetti M."/>
            <person name="Schuetze T."/>
            <person name="Sepcic K."/>
            <person name="Shelest E."/>
            <person name="Sherlock G."/>
            <person name="Sophianopoulou V."/>
            <person name="Squina F.M."/>
            <person name="Sun H."/>
            <person name="Susca A."/>
            <person name="Todd R.B."/>
            <person name="Tsang A."/>
            <person name="Unkles S.E."/>
            <person name="van de Wiele N."/>
            <person name="van Rossen-Uffink D."/>
            <person name="Oliveira J.V."/>
            <person name="Vesth T.C."/>
            <person name="Visser J."/>
            <person name="Yu J.-H."/>
            <person name="Zhou M."/>
            <person name="Andersen M.R."/>
            <person name="Archer D.B."/>
            <person name="Baker S.E."/>
            <person name="Benoit I."/>
            <person name="Brakhage A.A."/>
            <person name="Braus G.H."/>
            <person name="Fischer R."/>
            <person name="Frisvad J.C."/>
            <person name="Goldman G.H."/>
            <person name="Houbraken J."/>
            <person name="Oakley B."/>
            <person name="Pocsi I."/>
            <person name="Scazzocchio C."/>
            <person name="Seiboth B."/>
            <person name="vanKuyk P.A."/>
            <person name="Wortman J."/>
            <person name="Dyer P.S."/>
            <person name="Grigoriev I.V."/>
        </authorList>
    </citation>
    <scope>NUCLEOTIDE SEQUENCE [LARGE SCALE GENOMIC DNA]</scope>
    <source>
        <strain evidence="3">CBS 593.65</strain>
    </source>
</reference>
<dbReference type="SUPFAM" id="SSF81383">
    <property type="entry name" value="F-box domain"/>
    <property type="match status" value="1"/>
</dbReference>
<feature type="domain" description="F-box" evidence="1">
    <location>
        <begin position="3"/>
        <end position="40"/>
    </location>
</feature>
<dbReference type="InterPro" id="IPR036047">
    <property type="entry name" value="F-box-like_dom_sf"/>
</dbReference>
<evidence type="ECO:0000313" key="3">
    <source>
        <dbReference type="Proteomes" id="UP000184356"/>
    </source>
</evidence>
<dbReference type="GeneID" id="63766607"/>
<protein>
    <recommendedName>
        <fullName evidence="1">F-box domain-containing protein</fullName>
    </recommendedName>
</protein>
<evidence type="ECO:0000259" key="1">
    <source>
        <dbReference type="PROSITE" id="PS50181"/>
    </source>
</evidence>
<sequence length="193" mass="22008">MAKCTIFSLPRETHEVIIDYLDPPDHLHLRAVSQSFRELIPPLCIQQLLQVEVSDFGLTKDLYTCRDCMRLRPRAKFADNMVKRKKAKAGAEAGKRFCVECGTSPNPNPLLPGTSRYTRGCHVVILGEQHVVCYSCGRFSLAAGDRGVYTDECRDCRLQETFLEQWAEAHKARQKQAGRPMRRTKDREITLIV</sequence>
<dbReference type="OrthoDB" id="5281164at2759"/>
<dbReference type="InterPro" id="IPR001810">
    <property type="entry name" value="F-box_dom"/>
</dbReference>
<gene>
    <name evidence="2" type="ORF">ASPSYDRAFT_707790</name>
</gene>
<keyword evidence="3" id="KW-1185">Reference proteome</keyword>
<dbReference type="VEuPathDB" id="FungiDB:ASPSYDRAFT_707790"/>
<dbReference type="RefSeq" id="XP_040696215.1">
    <property type="nucleotide sequence ID" value="XM_040850534.1"/>
</dbReference>
<dbReference type="PROSITE" id="PS50181">
    <property type="entry name" value="FBOX"/>
    <property type="match status" value="1"/>
</dbReference>
<dbReference type="EMBL" id="KV878602">
    <property type="protein sequence ID" value="OJJ52409.1"/>
    <property type="molecule type" value="Genomic_DNA"/>
</dbReference>
<dbReference type="Pfam" id="PF00646">
    <property type="entry name" value="F-box"/>
    <property type="match status" value="1"/>
</dbReference>
<dbReference type="Proteomes" id="UP000184356">
    <property type="component" value="Unassembled WGS sequence"/>
</dbReference>
<accession>A0A1L9SZ14</accession>
<name>A0A1L9SZ14_9EURO</name>
<evidence type="ECO:0000313" key="2">
    <source>
        <dbReference type="EMBL" id="OJJ52409.1"/>
    </source>
</evidence>
<proteinExistence type="predicted"/>